<evidence type="ECO:0000313" key="2">
    <source>
        <dbReference type="Proteomes" id="UP000247978"/>
    </source>
</evidence>
<dbReference type="Proteomes" id="UP000247978">
    <property type="component" value="Unassembled WGS sequence"/>
</dbReference>
<dbReference type="RefSeq" id="WP_158525727.1">
    <property type="nucleotide sequence ID" value="NZ_JBHUHB010000001.1"/>
</dbReference>
<sequence>MLIILTLIVFVGLGTIIHHLINLRDQNNIIIEILNEMHDDAINEKED</sequence>
<dbReference type="EMBL" id="QJJQ01000018">
    <property type="protein sequence ID" value="PXW82502.1"/>
    <property type="molecule type" value="Genomic_DNA"/>
</dbReference>
<evidence type="ECO:0000313" key="1">
    <source>
        <dbReference type="EMBL" id="PXW82502.1"/>
    </source>
</evidence>
<dbReference type="AlphaFoldDB" id="A0A2V3VL05"/>
<organism evidence="1 2">
    <name type="scientific">Pseudogracilibacillus auburnensis</name>
    <dbReference type="NCBI Taxonomy" id="1494959"/>
    <lineage>
        <taxon>Bacteria</taxon>
        <taxon>Bacillati</taxon>
        <taxon>Bacillota</taxon>
        <taxon>Bacilli</taxon>
        <taxon>Bacillales</taxon>
        <taxon>Bacillaceae</taxon>
        <taxon>Pseudogracilibacillus</taxon>
    </lineage>
</organism>
<proteinExistence type="predicted"/>
<protein>
    <submittedName>
        <fullName evidence="1">Uncharacterized protein</fullName>
    </submittedName>
</protein>
<name>A0A2V3VL05_9BACI</name>
<gene>
    <name evidence="1" type="ORF">DFR56_11879</name>
</gene>
<reference evidence="1 2" key="1">
    <citation type="submission" date="2018-05" db="EMBL/GenBank/DDBJ databases">
        <title>Genomic Encyclopedia of Type Strains, Phase IV (KMG-IV): sequencing the most valuable type-strain genomes for metagenomic binning, comparative biology and taxonomic classification.</title>
        <authorList>
            <person name="Goeker M."/>
        </authorList>
    </citation>
    <scope>NUCLEOTIDE SEQUENCE [LARGE SCALE GENOMIC DNA]</scope>
    <source>
        <strain evidence="1 2">DSM 28556</strain>
    </source>
</reference>
<keyword evidence="2" id="KW-1185">Reference proteome</keyword>
<comment type="caution">
    <text evidence="1">The sequence shown here is derived from an EMBL/GenBank/DDBJ whole genome shotgun (WGS) entry which is preliminary data.</text>
</comment>
<accession>A0A2V3VL05</accession>